<feature type="compositionally biased region" description="Polar residues" evidence="7">
    <location>
        <begin position="561"/>
        <end position="574"/>
    </location>
</feature>
<evidence type="ECO:0000256" key="3">
    <source>
        <dbReference type="ARBA" id="ARBA00022833"/>
    </source>
</evidence>
<feature type="compositionally biased region" description="Basic and acidic residues" evidence="7">
    <location>
        <begin position="695"/>
        <end position="705"/>
    </location>
</feature>
<keyword evidence="11" id="KW-1185">Reference proteome</keyword>
<evidence type="ECO:0000256" key="4">
    <source>
        <dbReference type="ARBA" id="ARBA00023015"/>
    </source>
</evidence>
<evidence type="ECO:0000256" key="6">
    <source>
        <dbReference type="PROSITE-ProRule" id="PRU00094"/>
    </source>
</evidence>
<evidence type="ECO:0000313" key="11">
    <source>
        <dbReference type="Proteomes" id="UP000054166"/>
    </source>
</evidence>
<dbReference type="GO" id="GO:0043565">
    <property type="term" value="F:sequence-specific DNA binding"/>
    <property type="evidence" value="ECO:0007669"/>
    <property type="project" value="InterPro"/>
</dbReference>
<keyword evidence="5" id="KW-0804">Transcription</keyword>
<feature type="compositionally biased region" description="Low complexity" evidence="7">
    <location>
        <begin position="367"/>
        <end position="387"/>
    </location>
</feature>
<feature type="domain" description="GATA-type" evidence="9">
    <location>
        <begin position="498"/>
        <end position="529"/>
    </location>
</feature>
<accession>A0A0C3C5F9</accession>
<evidence type="ECO:0008006" key="12">
    <source>
        <dbReference type="Google" id="ProtNLM"/>
    </source>
</evidence>
<proteinExistence type="predicted"/>
<feature type="compositionally biased region" description="Low complexity" evidence="7">
    <location>
        <begin position="420"/>
        <end position="429"/>
    </location>
</feature>
<dbReference type="SUPFAM" id="SSF55785">
    <property type="entry name" value="PYP-like sensor domain (PAS domain)"/>
    <property type="match status" value="1"/>
</dbReference>
<dbReference type="SUPFAM" id="SSF57716">
    <property type="entry name" value="Glucocorticoid receptor-like (DNA-binding domain)"/>
    <property type="match status" value="1"/>
</dbReference>
<keyword evidence="1" id="KW-0479">Metal-binding</keyword>
<dbReference type="InParanoid" id="A0A0C3C5F9"/>
<dbReference type="CDD" id="cd00202">
    <property type="entry name" value="ZnF_GATA"/>
    <property type="match status" value="1"/>
</dbReference>
<dbReference type="InterPro" id="IPR000014">
    <property type="entry name" value="PAS"/>
</dbReference>
<feature type="compositionally biased region" description="Polar residues" evidence="7">
    <location>
        <begin position="43"/>
        <end position="61"/>
    </location>
</feature>
<dbReference type="Gene3D" id="3.30.50.10">
    <property type="entry name" value="Erythroid Transcription Factor GATA-1, subunit A"/>
    <property type="match status" value="1"/>
</dbReference>
<dbReference type="STRING" id="765440.A0A0C3C5F9"/>
<feature type="compositionally biased region" description="Basic and acidic residues" evidence="7">
    <location>
        <begin position="510"/>
        <end position="519"/>
    </location>
</feature>
<gene>
    <name evidence="10" type="ORF">PILCRDRAFT_5926</name>
</gene>
<protein>
    <recommendedName>
        <fullName evidence="12">GATA-type domain-containing protein</fullName>
    </recommendedName>
</protein>
<evidence type="ECO:0000259" key="8">
    <source>
        <dbReference type="PROSITE" id="PS50112"/>
    </source>
</evidence>
<dbReference type="PROSITE" id="PS00344">
    <property type="entry name" value="GATA_ZN_FINGER_1"/>
    <property type="match status" value="1"/>
</dbReference>
<feature type="region of interest" description="Disordered" evidence="7">
    <location>
        <begin position="37"/>
        <end position="68"/>
    </location>
</feature>
<dbReference type="EMBL" id="KN832986">
    <property type="protein sequence ID" value="KIM84897.1"/>
    <property type="molecule type" value="Genomic_DNA"/>
</dbReference>
<dbReference type="PANTHER" id="PTHR47172:SF24">
    <property type="entry name" value="GATA ZINC FINGER DOMAIN-CONTAINING PROTEIN 14-RELATED"/>
    <property type="match status" value="1"/>
</dbReference>
<feature type="compositionally biased region" description="Low complexity" evidence="7">
    <location>
        <begin position="656"/>
        <end position="691"/>
    </location>
</feature>
<dbReference type="AlphaFoldDB" id="A0A0C3C5F9"/>
<dbReference type="Pfam" id="PF00320">
    <property type="entry name" value="GATA"/>
    <property type="match status" value="1"/>
</dbReference>
<dbReference type="SMART" id="SM00401">
    <property type="entry name" value="ZnF_GATA"/>
    <property type="match status" value="1"/>
</dbReference>
<dbReference type="GO" id="GO:0006355">
    <property type="term" value="P:regulation of DNA-templated transcription"/>
    <property type="evidence" value="ECO:0007669"/>
    <property type="project" value="InterPro"/>
</dbReference>
<dbReference type="GO" id="GO:0008270">
    <property type="term" value="F:zinc ion binding"/>
    <property type="evidence" value="ECO:0007669"/>
    <property type="project" value="UniProtKB-KW"/>
</dbReference>
<feature type="compositionally biased region" description="Polar residues" evidence="7">
    <location>
        <begin position="499"/>
        <end position="509"/>
    </location>
</feature>
<feature type="compositionally biased region" description="Polar residues" evidence="7">
    <location>
        <begin position="710"/>
        <end position="720"/>
    </location>
</feature>
<dbReference type="PROSITE" id="PS50112">
    <property type="entry name" value="PAS"/>
    <property type="match status" value="1"/>
</dbReference>
<reference evidence="11" key="2">
    <citation type="submission" date="2015-01" db="EMBL/GenBank/DDBJ databases">
        <title>Evolutionary Origins and Diversification of the Mycorrhizal Mutualists.</title>
        <authorList>
            <consortium name="DOE Joint Genome Institute"/>
            <consortium name="Mycorrhizal Genomics Consortium"/>
            <person name="Kohler A."/>
            <person name="Kuo A."/>
            <person name="Nagy L.G."/>
            <person name="Floudas D."/>
            <person name="Copeland A."/>
            <person name="Barry K.W."/>
            <person name="Cichocki N."/>
            <person name="Veneault-Fourrey C."/>
            <person name="LaButti K."/>
            <person name="Lindquist E.A."/>
            <person name="Lipzen A."/>
            <person name="Lundell T."/>
            <person name="Morin E."/>
            <person name="Murat C."/>
            <person name="Riley R."/>
            <person name="Ohm R."/>
            <person name="Sun H."/>
            <person name="Tunlid A."/>
            <person name="Henrissat B."/>
            <person name="Grigoriev I.V."/>
            <person name="Hibbett D.S."/>
            <person name="Martin F."/>
        </authorList>
    </citation>
    <scope>NUCLEOTIDE SEQUENCE [LARGE SCALE GENOMIC DNA]</scope>
    <source>
        <strain evidence="11">F 1598</strain>
    </source>
</reference>
<evidence type="ECO:0000313" key="10">
    <source>
        <dbReference type="EMBL" id="KIM84897.1"/>
    </source>
</evidence>
<feature type="region of interest" description="Disordered" evidence="7">
    <location>
        <begin position="532"/>
        <end position="727"/>
    </location>
</feature>
<evidence type="ECO:0000256" key="1">
    <source>
        <dbReference type="ARBA" id="ARBA00022723"/>
    </source>
</evidence>
<evidence type="ECO:0000256" key="5">
    <source>
        <dbReference type="ARBA" id="ARBA00023163"/>
    </source>
</evidence>
<dbReference type="PROSITE" id="PS50114">
    <property type="entry name" value="GATA_ZN_FINGER_2"/>
    <property type="match status" value="1"/>
</dbReference>
<name>A0A0C3C5F9_PILCF</name>
<organism evidence="10 11">
    <name type="scientific">Piloderma croceum (strain F 1598)</name>
    <dbReference type="NCBI Taxonomy" id="765440"/>
    <lineage>
        <taxon>Eukaryota</taxon>
        <taxon>Fungi</taxon>
        <taxon>Dikarya</taxon>
        <taxon>Basidiomycota</taxon>
        <taxon>Agaricomycotina</taxon>
        <taxon>Agaricomycetes</taxon>
        <taxon>Agaricomycetidae</taxon>
        <taxon>Atheliales</taxon>
        <taxon>Atheliaceae</taxon>
        <taxon>Piloderma</taxon>
    </lineage>
</organism>
<evidence type="ECO:0000256" key="7">
    <source>
        <dbReference type="SAM" id="MobiDB-lite"/>
    </source>
</evidence>
<dbReference type="OrthoDB" id="2162994at2759"/>
<dbReference type="PANTHER" id="PTHR47172">
    <property type="entry name" value="OS01G0976800 PROTEIN"/>
    <property type="match status" value="1"/>
</dbReference>
<evidence type="ECO:0000259" key="9">
    <source>
        <dbReference type="PROSITE" id="PS50114"/>
    </source>
</evidence>
<dbReference type="Proteomes" id="UP000054166">
    <property type="component" value="Unassembled WGS sequence"/>
</dbReference>
<dbReference type="HOGENOM" id="CLU_016009_0_0_1"/>
<dbReference type="InterPro" id="IPR035965">
    <property type="entry name" value="PAS-like_dom_sf"/>
</dbReference>
<feature type="domain" description="PAS" evidence="8">
    <location>
        <begin position="89"/>
        <end position="138"/>
    </location>
</feature>
<keyword evidence="4" id="KW-0805">Transcription regulation</keyword>
<keyword evidence="2 6" id="KW-0863">Zinc-finger</keyword>
<feature type="compositionally biased region" description="Polar residues" evidence="7">
    <location>
        <begin position="628"/>
        <end position="655"/>
    </location>
</feature>
<dbReference type="InterPro" id="IPR013088">
    <property type="entry name" value="Znf_NHR/GATA"/>
</dbReference>
<sequence>MGSNYVVPQQGLANNDQTEAADLAAVQNQNSQVNIAPLDAYSGPTTMSSTSDSSQAPNGSQAAFVAGQPPKPLPKVGEHRCYWALLSAGLDFIYLDPVLQSHLEAQASLLVGKSLLDFVHPDERASAEEDLGNVLESKTLHGSVTRVRYSRLSRVRYQLGHRTSVSPWEEADKIALDSNYMAVDVVINWAADGLVLCFLHAVTDLTPNDNDEHHKSQWTNWCGTPWMGTQQIELLYQRLLVCIPQTTNPSRVFQILSNEDEKSLMLTWPPDQGQGRDYAKLVEAVNIRPTEQTGAKTSCTRRYKALQNMPMGETESIIVPHGTIVFACHKVTAPSRPSPTSMQQMGYNANNFVSPQQNQQYYDQSGNAYPNTPPYSSSAPPYNQSYPSQPPYPAQHWPEGTDPLSSLAPPPTNMRSSSYPPQQQWPNQPYMDPSQAYPPRTSTPDYGYAPGTSNEGGSSSTTNDVVPPPRRRVSPGIPGTTRETHGGRSSGNRPMGIQKCTSCKATQSPEWRKGPSGKKELCNACGLRYARSRAKKEGTALASHRKRKDKGHSVTTKRESATPSPINGSYSASRRNGHDEISLSGGSASGSEVHSHSGHAAMEGVTPSPSPPASNTSFVHYAHPNGAHQRNSQMHSTDLRSSYPNANSFYSVPSPLSNSSVHQSQHNNHSSQLSAIRMDSSYSRMSTSTSTPASYERERDKDRELPPTPVSTESRLSSARSILMLQH</sequence>
<evidence type="ECO:0000256" key="2">
    <source>
        <dbReference type="ARBA" id="ARBA00022771"/>
    </source>
</evidence>
<feature type="region of interest" description="Disordered" evidence="7">
    <location>
        <begin position="361"/>
        <end position="519"/>
    </location>
</feature>
<feature type="compositionally biased region" description="Low complexity" evidence="7">
    <location>
        <begin position="451"/>
        <end position="465"/>
    </location>
</feature>
<keyword evidence="3" id="KW-0862">Zinc</keyword>
<dbReference type="Gene3D" id="3.30.450.20">
    <property type="entry name" value="PAS domain"/>
    <property type="match status" value="1"/>
</dbReference>
<reference evidence="10 11" key="1">
    <citation type="submission" date="2014-04" db="EMBL/GenBank/DDBJ databases">
        <authorList>
            <consortium name="DOE Joint Genome Institute"/>
            <person name="Kuo A."/>
            <person name="Tarkka M."/>
            <person name="Buscot F."/>
            <person name="Kohler A."/>
            <person name="Nagy L.G."/>
            <person name="Floudas D."/>
            <person name="Copeland A."/>
            <person name="Barry K.W."/>
            <person name="Cichocki N."/>
            <person name="Veneault-Fourrey C."/>
            <person name="LaButti K."/>
            <person name="Lindquist E.A."/>
            <person name="Lipzen A."/>
            <person name="Lundell T."/>
            <person name="Morin E."/>
            <person name="Murat C."/>
            <person name="Sun H."/>
            <person name="Tunlid A."/>
            <person name="Henrissat B."/>
            <person name="Grigoriev I.V."/>
            <person name="Hibbett D.S."/>
            <person name="Martin F."/>
            <person name="Nordberg H.P."/>
            <person name="Cantor M.N."/>
            <person name="Hua S.X."/>
        </authorList>
    </citation>
    <scope>NUCLEOTIDE SEQUENCE [LARGE SCALE GENOMIC DNA]</scope>
    <source>
        <strain evidence="10 11">F 1598</strain>
    </source>
</reference>
<dbReference type="InterPro" id="IPR000679">
    <property type="entry name" value="Znf_GATA"/>
</dbReference>